<dbReference type="Gene3D" id="2.160.10.10">
    <property type="entry name" value="Hexapeptide repeat proteins"/>
    <property type="match status" value="1"/>
</dbReference>
<comment type="similarity">
    <text evidence="1">Belongs to the transferase hexapeptide repeat family.</text>
</comment>
<dbReference type="PANTHER" id="PTHR23416:SF23">
    <property type="entry name" value="ACETYLTRANSFERASE C18B11.09C-RELATED"/>
    <property type="match status" value="1"/>
</dbReference>
<dbReference type="InterPro" id="IPR001451">
    <property type="entry name" value="Hexapep"/>
</dbReference>
<comment type="caution">
    <text evidence="3">The sequence shown here is derived from an EMBL/GenBank/DDBJ whole genome shotgun (WGS) entry which is preliminary data.</text>
</comment>
<accession>A0ABS5K9H3</accession>
<keyword evidence="3" id="KW-0012">Acyltransferase</keyword>
<evidence type="ECO:0000313" key="3">
    <source>
        <dbReference type="EMBL" id="MBS2211507.1"/>
    </source>
</evidence>
<keyword evidence="2" id="KW-0808">Transferase</keyword>
<name>A0ABS5K9H3_9BACT</name>
<dbReference type="RefSeq" id="WP_212227698.1">
    <property type="nucleotide sequence ID" value="NZ_JAGUCN010000008.1"/>
</dbReference>
<gene>
    <name evidence="3" type="ORF">KEM09_08850</name>
</gene>
<protein>
    <submittedName>
        <fullName evidence="3">Acyltransferase</fullName>
    </submittedName>
</protein>
<sequence length="153" mass="16959">MERRSYAFGELPTASKYKRAIRNLLLVPAWFCPVKKWRAMFHRWRGVKMGKNVEIGYMVILDNRRPELITIGDNAFVTAMSVVLTHDLSQKNIDGTETVGAIEIGEGAFIGMNCTIMPGVKIGKNSIIGSGAVLTRDTEDNSVYAGVPAKRIK</sequence>
<dbReference type="SUPFAM" id="SSF51161">
    <property type="entry name" value="Trimeric LpxA-like enzymes"/>
    <property type="match status" value="1"/>
</dbReference>
<dbReference type="CDD" id="cd04647">
    <property type="entry name" value="LbH_MAT_like"/>
    <property type="match status" value="1"/>
</dbReference>
<dbReference type="Pfam" id="PF00132">
    <property type="entry name" value="Hexapep"/>
    <property type="match status" value="1"/>
</dbReference>
<dbReference type="GO" id="GO:0016746">
    <property type="term" value="F:acyltransferase activity"/>
    <property type="evidence" value="ECO:0007669"/>
    <property type="project" value="UniProtKB-KW"/>
</dbReference>
<evidence type="ECO:0000256" key="1">
    <source>
        <dbReference type="ARBA" id="ARBA00007274"/>
    </source>
</evidence>
<reference evidence="3 4" key="1">
    <citation type="journal article" date="2014" name="Int. J. Syst. Evol. Microbiol.">
        <title>Carboxylicivirga gen. nov. in the family Marinilabiliaceae with two novel species, Carboxylicivirga mesophila sp. nov. and Carboxylicivirga taeanensis sp. nov., and reclassification of Cytophaga fermentans as Saccharicrinis fermentans gen. nov., comb. nov.</title>
        <authorList>
            <person name="Yang S.H."/>
            <person name="Seo H.S."/>
            <person name="Woo J.H."/>
            <person name="Oh H.M."/>
            <person name="Jang H."/>
            <person name="Lee J.H."/>
            <person name="Kim S.J."/>
            <person name="Kwon K.K."/>
        </authorList>
    </citation>
    <scope>NUCLEOTIDE SEQUENCE [LARGE SCALE GENOMIC DNA]</scope>
    <source>
        <strain evidence="3 4">JCM 18290</strain>
    </source>
</reference>
<dbReference type="EMBL" id="JAGUCN010000008">
    <property type="protein sequence ID" value="MBS2211507.1"/>
    <property type="molecule type" value="Genomic_DNA"/>
</dbReference>
<dbReference type="InterPro" id="IPR051159">
    <property type="entry name" value="Hexapeptide_acetyltransf"/>
</dbReference>
<dbReference type="PANTHER" id="PTHR23416">
    <property type="entry name" value="SIALIC ACID SYNTHASE-RELATED"/>
    <property type="match status" value="1"/>
</dbReference>
<keyword evidence="4" id="KW-1185">Reference proteome</keyword>
<organism evidence="3 4">
    <name type="scientific">Carboxylicivirga mesophila</name>
    <dbReference type="NCBI Taxonomy" id="1166478"/>
    <lineage>
        <taxon>Bacteria</taxon>
        <taxon>Pseudomonadati</taxon>
        <taxon>Bacteroidota</taxon>
        <taxon>Bacteroidia</taxon>
        <taxon>Marinilabiliales</taxon>
        <taxon>Marinilabiliaceae</taxon>
        <taxon>Carboxylicivirga</taxon>
    </lineage>
</organism>
<evidence type="ECO:0000313" key="4">
    <source>
        <dbReference type="Proteomes" id="UP000721861"/>
    </source>
</evidence>
<dbReference type="InterPro" id="IPR011004">
    <property type="entry name" value="Trimer_LpxA-like_sf"/>
</dbReference>
<proteinExistence type="inferred from homology"/>
<dbReference type="Proteomes" id="UP000721861">
    <property type="component" value="Unassembled WGS sequence"/>
</dbReference>
<evidence type="ECO:0000256" key="2">
    <source>
        <dbReference type="ARBA" id="ARBA00022679"/>
    </source>
</evidence>